<dbReference type="Proteomes" id="UP000028480">
    <property type="component" value="Unassembled WGS sequence"/>
</dbReference>
<dbReference type="HOGENOM" id="CLU_094206_3_0_6"/>
<name>A0A077QLH2_XENBV</name>
<comment type="caution">
    <text evidence="2">The sequence shown here is derived from an EMBL/GenBank/DDBJ whole genome shotgun (WGS) entry which is preliminary data.</text>
</comment>
<evidence type="ECO:0000313" key="2">
    <source>
        <dbReference type="EMBL" id="CDH34180.1"/>
    </source>
</evidence>
<dbReference type="EMBL" id="CBTB010000220">
    <property type="protein sequence ID" value="CDH34180.1"/>
    <property type="molecule type" value="Genomic_DNA"/>
</dbReference>
<evidence type="ECO:0008006" key="4">
    <source>
        <dbReference type="Google" id="ProtNLM"/>
    </source>
</evidence>
<dbReference type="InterPro" id="IPR003458">
    <property type="entry name" value="Phage_T4_Gp38_tail_assem"/>
</dbReference>
<accession>A0A077QLH2</accession>
<protein>
    <recommendedName>
        <fullName evidence="4">Tail fiber assembly protein</fullName>
    </recommendedName>
</protein>
<dbReference type="RefSeq" id="WP_071825750.1">
    <property type="nucleotide sequence ID" value="NZ_CAWLWA010000203.1"/>
</dbReference>
<feature type="coiled-coil region" evidence="1">
    <location>
        <begin position="133"/>
        <end position="164"/>
    </location>
</feature>
<evidence type="ECO:0000313" key="3">
    <source>
        <dbReference type="Proteomes" id="UP000028480"/>
    </source>
</evidence>
<proteinExistence type="predicted"/>
<dbReference type="AlphaFoldDB" id="A0A077QLH2"/>
<evidence type="ECO:0000256" key="1">
    <source>
        <dbReference type="SAM" id="Coils"/>
    </source>
</evidence>
<reference evidence="2" key="1">
    <citation type="submission" date="2013-07" db="EMBL/GenBank/DDBJ databases">
        <title>Sub-species coevolution in mutualistic symbiosis.</title>
        <authorList>
            <person name="Murfin K."/>
            <person name="Klassen J."/>
            <person name="Lee M."/>
            <person name="Forst S."/>
            <person name="Stock P."/>
            <person name="Goodrich-Blair H."/>
        </authorList>
    </citation>
    <scope>NUCLEOTIDE SEQUENCE [LARGE SCALE GENOMIC DNA]</scope>
    <source>
        <strain evidence="2">Intermedium</strain>
    </source>
</reference>
<keyword evidence="1" id="KW-0175">Coiled coil</keyword>
<gene>
    <name evidence="2" type="ORF">XBI1_2970001</name>
</gene>
<sequence>MATYTTEVQQAEFDENGLAIIEGWADVFLCHSQTREFLGKSYDRVPRGFSVVADAYLDEPKLPESGNMAVICSPDGKSWIHVPDYRGKTAYHMGTRQKIEINYLDEIRPDHTLLAPTTQFDSWNGEKWVTDTTEQYQHEVQQAENQRQALLQDAERQLILLERKKRS</sequence>
<organism evidence="2 3">
    <name type="scientific">Xenorhabdus bovienii str. Intermedium</name>
    <dbReference type="NCBI Taxonomy" id="1379677"/>
    <lineage>
        <taxon>Bacteria</taxon>
        <taxon>Pseudomonadati</taxon>
        <taxon>Pseudomonadota</taxon>
        <taxon>Gammaproteobacteria</taxon>
        <taxon>Enterobacterales</taxon>
        <taxon>Morganellaceae</taxon>
        <taxon>Xenorhabdus</taxon>
    </lineage>
</organism>
<dbReference type="Pfam" id="PF02413">
    <property type="entry name" value="Caudo_TAP"/>
    <property type="match status" value="1"/>
</dbReference>